<dbReference type="PANTHER" id="PTHR37687">
    <property type="entry name" value="AGAP006772-PA"/>
    <property type="match status" value="1"/>
</dbReference>
<name>A0A9P0X2Q6_PIEBR</name>
<dbReference type="AlphaFoldDB" id="A0A9P0X2Q6"/>
<dbReference type="Proteomes" id="UP001152562">
    <property type="component" value="Unassembled WGS sequence"/>
</dbReference>
<dbReference type="PROSITE" id="PS50049">
    <property type="entry name" value="THD_2"/>
    <property type="match status" value="1"/>
</dbReference>
<dbReference type="InterPro" id="IPR021184">
    <property type="entry name" value="TNF_CS"/>
</dbReference>
<feature type="region of interest" description="Disordered" evidence="2">
    <location>
        <begin position="1052"/>
        <end position="1076"/>
    </location>
</feature>
<keyword evidence="3" id="KW-0812">Transmembrane</keyword>
<evidence type="ECO:0000256" key="3">
    <source>
        <dbReference type="SAM" id="Phobius"/>
    </source>
</evidence>
<sequence>MFTQTESDIKESSKNLMSGDFERQYKEGMEKSGRRNGCVIYGVSVGALAIWLLVITVVREVQIANLRQEVDQLAASMIAMSANVMSVNQKLTNNRLFNEFKNLEDTLYADDDQDGNLVDDVKESKEDKHSYDSLEKLHGLTVLEDDNQLADDEDLFDGDDDAESGDWYPDYDRRREKVGTTNMVRLTPDDFMGVVEGVDVGGNLNEIKRLLNENPEIKDIALPTLPNYTRNKPTTETPASVRETVTEKQNGREKRSVFPDSAADAISTVTAPKVISKDEERRKTKKFTPPPDTMKIPVHTVSRTARNSDGEGRPFIAAHFHGNTSHLSTEIHEHFKGNGLVRVSHGAPHDVWYPAPWTLASPHPRPTLTRSGHVHVHHTGVYLVYVQIYYLDSHDIISWVLHRTNPYTEGRDTLLQCAQTSHSVEPMDRPNSCFSASALFLRAGDKLALSSTLPPARTSVILPDFVVAVINGLSSAAMHIFCLWAVIACFVSNLAAERGGSLRGALEALQRRQRGRLHNSGPIVPQDYDTLYEFVPPQAYAEPDYAIDVEDVEEEPKYIVKLLDNESPSDAYEYKIIKKKNSVTRGDNKRESAFRERSQHSDNDRLRDLFMDRNELQDKEDISQERPENDADYAMLLGQLWSKYKTNKANSNRVENAPQGVIKLYKEKIVKKSFPNNWGPIAFKRKRSSGYESERPSVDIDESKIPENQDQENPNYNAYDVSDDDKDDMREEYAIAFQPLDDDSLSDLADEDQFAYENIEKRFPVSKRSGGTGSINMQKKRFALNNHDNAKTFRGSSGTDPKIIEDLSKIFDNSEYEIIKNPVKRSSDNVETPHEIKPPSVNSHDKNDSRTNSSSSSPDSTNHEHHGHPPGVTGKELEHDEHSHDHDHDHHNHDVPEFVKPKIVQKKSVDWSDYFGIDKRFKKSPGLSDERLKKLYFDTFNKEVVYPLNNVRGTSYMKRNFVGPKFKDSTNMIPRAEKRNAGINTDTKLENFDKKLKNMEGIIVDEALQYSHNGEELDSKEEQEMKEKLLSRLAAAYSLEKMRKALKEFKQSLQIQKVTPSSQSTSDGESKDKRVAVKKEKVIMGNAIPSVHEQKSEIDEDFEDEQGAGHYINGKLEEQLSEGYMGGSGRHRSPAISTVSSAGACPVLDKIIKRCRGVDLLAGDRGQQFLPLCSLHQICYLCGEAPPTTCDLVFLSEADSTCEGDMSCQRAARSALMALRELHDNLADELDGECEASPCLPATLKLNLGWQRALQR</sequence>
<feature type="region of interest" description="Disordered" evidence="2">
    <location>
        <begin position="822"/>
        <end position="896"/>
    </location>
</feature>
<evidence type="ECO:0000256" key="2">
    <source>
        <dbReference type="SAM" id="MobiDB-lite"/>
    </source>
</evidence>
<keyword evidence="3" id="KW-0472">Membrane</keyword>
<keyword evidence="6" id="KW-1185">Reference proteome</keyword>
<feature type="region of interest" description="Disordered" evidence="2">
    <location>
        <begin position="223"/>
        <end position="258"/>
    </location>
</feature>
<keyword evidence="3" id="KW-1133">Transmembrane helix</keyword>
<feature type="compositionally biased region" description="Basic and acidic residues" evidence="2">
    <location>
        <begin position="692"/>
        <end position="707"/>
    </location>
</feature>
<comment type="similarity">
    <text evidence="1">Belongs to the tumor necrosis factor family.</text>
</comment>
<dbReference type="GO" id="GO:0016020">
    <property type="term" value="C:membrane"/>
    <property type="evidence" value="ECO:0007669"/>
    <property type="project" value="InterPro"/>
</dbReference>
<dbReference type="GO" id="GO:0006955">
    <property type="term" value="P:immune response"/>
    <property type="evidence" value="ECO:0007669"/>
    <property type="project" value="InterPro"/>
</dbReference>
<dbReference type="SUPFAM" id="SSF49842">
    <property type="entry name" value="TNF-like"/>
    <property type="match status" value="1"/>
</dbReference>
<feature type="region of interest" description="Disordered" evidence="2">
    <location>
        <begin position="686"/>
        <end position="724"/>
    </location>
</feature>
<dbReference type="InterPro" id="IPR008983">
    <property type="entry name" value="Tumour_necrosis_fac-like_dom"/>
</dbReference>
<feature type="transmembrane region" description="Helical" evidence="3">
    <location>
        <begin position="38"/>
        <end position="58"/>
    </location>
</feature>
<evidence type="ECO:0000256" key="1">
    <source>
        <dbReference type="ARBA" id="ARBA00008670"/>
    </source>
</evidence>
<accession>A0A9P0X2Q6</accession>
<feature type="compositionally biased region" description="Basic and acidic residues" evidence="2">
    <location>
        <begin position="586"/>
        <end position="605"/>
    </location>
</feature>
<evidence type="ECO:0000313" key="6">
    <source>
        <dbReference type="Proteomes" id="UP001152562"/>
    </source>
</evidence>
<feature type="compositionally biased region" description="Polar residues" evidence="2">
    <location>
        <begin position="1052"/>
        <end position="1067"/>
    </location>
</feature>
<feature type="compositionally biased region" description="Basic and acidic residues" evidence="2">
    <location>
        <begin position="244"/>
        <end position="257"/>
    </location>
</feature>
<feature type="region of interest" description="Disordered" evidence="2">
    <location>
        <begin position="151"/>
        <end position="170"/>
    </location>
</feature>
<feature type="compositionally biased region" description="Basic and acidic residues" evidence="2">
    <location>
        <begin position="825"/>
        <end position="849"/>
    </location>
</feature>
<gene>
    <name evidence="5" type="ORF">PIBRA_LOCUS1606</name>
</gene>
<comment type="caution">
    <text evidence="5">The sequence shown here is derived from an EMBL/GenBank/DDBJ whole genome shotgun (WGS) entry which is preliminary data.</text>
</comment>
<feature type="domain" description="THD" evidence="4">
    <location>
        <begin position="316"/>
        <end position="467"/>
    </location>
</feature>
<dbReference type="InterPro" id="IPR038875">
    <property type="entry name" value="PLA2_conodipine-like"/>
</dbReference>
<feature type="compositionally biased region" description="Low complexity" evidence="2">
    <location>
        <begin position="850"/>
        <end position="860"/>
    </location>
</feature>
<organism evidence="5 6">
    <name type="scientific">Pieris brassicae</name>
    <name type="common">White butterfly</name>
    <name type="synonym">Large white butterfly</name>
    <dbReference type="NCBI Taxonomy" id="7116"/>
    <lineage>
        <taxon>Eukaryota</taxon>
        <taxon>Metazoa</taxon>
        <taxon>Ecdysozoa</taxon>
        <taxon>Arthropoda</taxon>
        <taxon>Hexapoda</taxon>
        <taxon>Insecta</taxon>
        <taxon>Pterygota</taxon>
        <taxon>Neoptera</taxon>
        <taxon>Endopterygota</taxon>
        <taxon>Lepidoptera</taxon>
        <taxon>Glossata</taxon>
        <taxon>Ditrysia</taxon>
        <taxon>Papilionoidea</taxon>
        <taxon>Pieridae</taxon>
        <taxon>Pierinae</taxon>
        <taxon>Pieris</taxon>
    </lineage>
</organism>
<dbReference type="PANTHER" id="PTHR37687:SF1">
    <property type="entry name" value="AGAP006772-PA"/>
    <property type="match status" value="1"/>
</dbReference>
<evidence type="ECO:0000313" key="5">
    <source>
        <dbReference type="EMBL" id="CAH3961681.1"/>
    </source>
</evidence>
<dbReference type="PROSITE" id="PS00251">
    <property type="entry name" value="THD_1"/>
    <property type="match status" value="1"/>
</dbReference>
<dbReference type="Gene3D" id="2.60.120.40">
    <property type="match status" value="1"/>
</dbReference>
<protein>
    <recommendedName>
        <fullName evidence="4">THD domain-containing protein</fullName>
    </recommendedName>
</protein>
<dbReference type="GO" id="GO:0005164">
    <property type="term" value="F:tumor necrosis factor receptor binding"/>
    <property type="evidence" value="ECO:0007669"/>
    <property type="project" value="InterPro"/>
</dbReference>
<dbReference type="EMBL" id="CALOZG010000002">
    <property type="protein sequence ID" value="CAH3961681.1"/>
    <property type="molecule type" value="Genomic_DNA"/>
</dbReference>
<feature type="compositionally biased region" description="Acidic residues" evidence="2">
    <location>
        <begin position="151"/>
        <end position="164"/>
    </location>
</feature>
<feature type="compositionally biased region" description="Polar residues" evidence="2">
    <location>
        <begin position="226"/>
        <end position="238"/>
    </location>
</feature>
<dbReference type="InterPro" id="IPR006052">
    <property type="entry name" value="TNF_dom"/>
</dbReference>
<feature type="region of interest" description="Disordered" evidence="2">
    <location>
        <begin position="277"/>
        <end position="296"/>
    </location>
</feature>
<evidence type="ECO:0000259" key="4">
    <source>
        <dbReference type="PROSITE" id="PS50049"/>
    </source>
</evidence>
<proteinExistence type="inferred from homology"/>
<feature type="compositionally biased region" description="Basic and acidic residues" evidence="2">
    <location>
        <begin position="875"/>
        <end position="896"/>
    </location>
</feature>
<feature type="region of interest" description="Disordered" evidence="2">
    <location>
        <begin position="585"/>
        <end position="605"/>
    </location>
</feature>
<reference evidence="5" key="1">
    <citation type="submission" date="2022-05" db="EMBL/GenBank/DDBJ databases">
        <authorList>
            <person name="Okamura Y."/>
        </authorList>
    </citation>
    <scope>NUCLEOTIDE SEQUENCE</scope>
</reference>